<dbReference type="Pfam" id="PF02909">
    <property type="entry name" value="TetR_C_1"/>
    <property type="match status" value="1"/>
</dbReference>
<evidence type="ECO:0000256" key="2">
    <source>
        <dbReference type="ARBA" id="ARBA00023015"/>
    </source>
</evidence>
<sequence>MGVRVRNSRDDVVARALAVLDAYGLGDLTMRRLGAELGVRPSALYHHFPDKQTLLGAVADEVLARGLGGAPATPPGDLPWDGVVLEACRRVRDALLAYRDGAELVATVRAFGLGGAAALEEVAAAVATGGFDDDLVATASRALLHLVLGHTGEEQTHLQAQSVGAIGGEPRPDSDFDAAVGLLVAGLRATTPGARADA</sequence>
<evidence type="ECO:0000256" key="1">
    <source>
        <dbReference type="ARBA" id="ARBA00022491"/>
    </source>
</evidence>
<accession>A0ABP5B113</accession>
<evidence type="ECO:0000256" key="4">
    <source>
        <dbReference type="ARBA" id="ARBA00023163"/>
    </source>
</evidence>
<dbReference type="Gene3D" id="1.10.10.60">
    <property type="entry name" value="Homeodomain-like"/>
    <property type="match status" value="1"/>
</dbReference>
<dbReference type="Pfam" id="PF00440">
    <property type="entry name" value="TetR_N"/>
    <property type="match status" value="1"/>
</dbReference>
<dbReference type="InterPro" id="IPR009057">
    <property type="entry name" value="Homeodomain-like_sf"/>
</dbReference>
<keyword evidence="3 5" id="KW-0238">DNA-binding</keyword>
<dbReference type="Gene3D" id="1.10.357.10">
    <property type="entry name" value="Tetracycline Repressor, domain 2"/>
    <property type="match status" value="1"/>
</dbReference>
<organism evidence="7 8">
    <name type="scientific">Nocardioides lentus</name>
    <dbReference type="NCBI Taxonomy" id="338077"/>
    <lineage>
        <taxon>Bacteria</taxon>
        <taxon>Bacillati</taxon>
        <taxon>Actinomycetota</taxon>
        <taxon>Actinomycetes</taxon>
        <taxon>Propionibacteriales</taxon>
        <taxon>Nocardioidaceae</taxon>
        <taxon>Nocardioides</taxon>
    </lineage>
</organism>
<evidence type="ECO:0000313" key="7">
    <source>
        <dbReference type="EMBL" id="GAA1924374.1"/>
    </source>
</evidence>
<protein>
    <submittedName>
        <fullName evidence="7">TetR/AcrR family transcriptional regulator C-terminal domain-containing protein</fullName>
    </submittedName>
</protein>
<dbReference type="SUPFAM" id="SSF46689">
    <property type="entry name" value="Homeodomain-like"/>
    <property type="match status" value="1"/>
</dbReference>
<dbReference type="InterPro" id="IPR036271">
    <property type="entry name" value="Tet_transcr_reg_TetR-rel_C_sf"/>
</dbReference>
<name>A0ABP5B113_9ACTN</name>
<proteinExistence type="predicted"/>
<dbReference type="InterPro" id="IPR004111">
    <property type="entry name" value="Repressor_TetR_C"/>
</dbReference>
<dbReference type="PROSITE" id="PS50977">
    <property type="entry name" value="HTH_TETR_2"/>
    <property type="match status" value="1"/>
</dbReference>
<dbReference type="SUPFAM" id="SSF48498">
    <property type="entry name" value="Tetracyclin repressor-like, C-terminal domain"/>
    <property type="match status" value="1"/>
</dbReference>
<keyword evidence="1" id="KW-0678">Repressor</keyword>
<keyword evidence="2" id="KW-0805">Transcription regulation</keyword>
<evidence type="ECO:0000256" key="5">
    <source>
        <dbReference type="PROSITE-ProRule" id="PRU00335"/>
    </source>
</evidence>
<dbReference type="PRINTS" id="PR00400">
    <property type="entry name" value="TETREPRESSOR"/>
</dbReference>
<comment type="caution">
    <text evidence="7">The sequence shown here is derived from an EMBL/GenBank/DDBJ whole genome shotgun (WGS) entry which is preliminary data.</text>
</comment>
<keyword evidence="8" id="KW-1185">Reference proteome</keyword>
<dbReference type="PANTHER" id="PTHR30055">
    <property type="entry name" value="HTH-TYPE TRANSCRIPTIONAL REGULATOR RUTR"/>
    <property type="match status" value="1"/>
</dbReference>
<dbReference type="PANTHER" id="PTHR30055:SF151">
    <property type="entry name" value="TRANSCRIPTIONAL REGULATORY PROTEIN"/>
    <property type="match status" value="1"/>
</dbReference>
<feature type="DNA-binding region" description="H-T-H motif" evidence="5">
    <location>
        <begin position="29"/>
        <end position="48"/>
    </location>
</feature>
<gene>
    <name evidence="7" type="ORF">GCM10009737_27600</name>
</gene>
<dbReference type="InterPro" id="IPR003012">
    <property type="entry name" value="Tet_transcr_reg_TetR"/>
</dbReference>
<evidence type="ECO:0000313" key="8">
    <source>
        <dbReference type="Proteomes" id="UP001501612"/>
    </source>
</evidence>
<feature type="domain" description="HTH tetR-type" evidence="6">
    <location>
        <begin position="6"/>
        <end position="66"/>
    </location>
</feature>
<dbReference type="Proteomes" id="UP001501612">
    <property type="component" value="Unassembled WGS sequence"/>
</dbReference>
<dbReference type="InterPro" id="IPR050109">
    <property type="entry name" value="HTH-type_TetR-like_transc_reg"/>
</dbReference>
<evidence type="ECO:0000256" key="3">
    <source>
        <dbReference type="ARBA" id="ARBA00023125"/>
    </source>
</evidence>
<keyword evidence="4" id="KW-0804">Transcription</keyword>
<dbReference type="EMBL" id="BAAAMY010000006">
    <property type="protein sequence ID" value="GAA1924374.1"/>
    <property type="molecule type" value="Genomic_DNA"/>
</dbReference>
<reference evidence="8" key="1">
    <citation type="journal article" date="2019" name="Int. J. Syst. Evol. Microbiol.">
        <title>The Global Catalogue of Microorganisms (GCM) 10K type strain sequencing project: providing services to taxonomists for standard genome sequencing and annotation.</title>
        <authorList>
            <consortium name="The Broad Institute Genomics Platform"/>
            <consortium name="The Broad Institute Genome Sequencing Center for Infectious Disease"/>
            <person name="Wu L."/>
            <person name="Ma J."/>
        </authorList>
    </citation>
    <scope>NUCLEOTIDE SEQUENCE [LARGE SCALE GENOMIC DNA]</scope>
    <source>
        <strain evidence="8">JCM 14046</strain>
    </source>
</reference>
<dbReference type="InterPro" id="IPR001647">
    <property type="entry name" value="HTH_TetR"/>
</dbReference>
<evidence type="ECO:0000259" key="6">
    <source>
        <dbReference type="PROSITE" id="PS50977"/>
    </source>
</evidence>